<accession>G8JYW0</accession>
<reference evidence="2" key="5">
    <citation type="journal article" date="2012" name="Mol. Plant Microbe Interact.">
        <title>pFiD188, the linear virulence plasmid of Rhodococcus fascians D188.</title>
        <authorList>
            <person name="Francis I."/>
            <person name="De Keyser A."/>
            <person name="De Backer P."/>
            <person name="Simon-Mateo C."/>
            <person name="Kalkus J."/>
            <person name="Pertry I."/>
            <person name="Ardiles-Diaz W."/>
            <person name="De Rycke R."/>
            <person name="Vandeputte O.M."/>
            <person name="El Jaziri M."/>
            <person name="Holsters M."/>
            <person name="Vereecke D."/>
        </authorList>
    </citation>
    <scope>NUCLEOTIDE SEQUENCE</scope>
    <source>
        <strain evidence="2">D188</strain>
        <plasmid evidence="2">pFiD188</plasmid>
    </source>
</reference>
<reference evidence="2" key="2">
    <citation type="journal article" date="2010" name="Mol. Plant Microbe Interact.">
        <title>Rhodococcus fascians impacts plant development through the dynamic fas-mediated production of a cytokinin mix.</title>
        <authorList>
            <person name="Pertry I."/>
            <person name="Vaclavikova K."/>
            <person name="Gemrotova M."/>
            <person name="Spichal L."/>
            <person name="Galuszka P."/>
            <person name="Depuydt S."/>
            <person name="Temmerman W."/>
            <person name="Stes E."/>
            <person name="De Keyser A."/>
            <person name="Riefler M."/>
            <person name="Biondi S."/>
            <person name="Novak O."/>
            <person name="Schmulling T."/>
            <person name="Strnad M."/>
            <person name="Tarkowski P."/>
            <person name="Holsters M."/>
            <person name="Vereecke D."/>
        </authorList>
    </citation>
    <scope>NUCLEOTIDE SEQUENCE</scope>
    <source>
        <strain evidence="2">D188</strain>
        <plasmid evidence="2">pFiD188</plasmid>
    </source>
</reference>
<dbReference type="PATRIC" id="fig|1051973.4.peg.5004"/>
<reference evidence="2" key="1">
    <citation type="journal article" date="2009" name="Proc. Natl. Acad. Sci. U.S.A.">
        <title>Identification of Rhodococcus fascians cytokinins and their modus operandi to reshape the plant.</title>
        <authorList>
            <person name="Pertry I."/>
            <person name="Vaclavikova K."/>
            <person name="Depuydt S."/>
            <person name="Galuszka P."/>
            <person name="Spichal L."/>
            <person name="Temmerman W."/>
            <person name="Stes E."/>
            <person name="Schmulling T."/>
            <person name="Kakimoto T."/>
            <person name="Van Montagu M.C."/>
            <person name="Strnad M."/>
            <person name="Holsters M."/>
            <person name="Tarkowski P."/>
            <person name="Vereecke D."/>
        </authorList>
    </citation>
    <scope>NUCLEOTIDE SEQUENCE</scope>
    <source>
        <strain evidence="2">D188</strain>
        <plasmid evidence="2">pFiD188</plasmid>
    </source>
</reference>
<dbReference type="RefSeq" id="WP_015586149.1">
    <property type="nucleotide sequence ID" value="NC_021080.1"/>
</dbReference>
<protein>
    <submittedName>
        <fullName evidence="2">Uncharacterized protein</fullName>
    </submittedName>
</protein>
<organism evidence="2">
    <name type="scientific">Rhodococcoides fascians D188</name>
    <dbReference type="NCBI Taxonomy" id="1051973"/>
    <lineage>
        <taxon>Bacteria</taxon>
        <taxon>Bacillati</taxon>
        <taxon>Actinomycetota</taxon>
        <taxon>Actinomycetes</taxon>
        <taxon>Mycobacteriales</taxon>
        <taxon>Nocardiaceae</taxon>
        <taxon>Rhodococcoides</taxon>
    </lineage>
</organism>
<evidence type="ECO:0000256" key="1">
    <source>
        <dbReference type="SAM" id="MobiDB-lite"/>
    </source>
</evidence>
<geneLocation type="plasmid" evidence="2">
    <name>pFiD188</name>
</geneLocation>
<proteinExistence type="predicted"/>
<name>G8JYW0_RHOFA</name>
<dbReference type="EMBL" id="JN093097">
    <property type="protein sequence ID" value="AET25231.1"/>
    <property type="molecule type" value="Genomic_DNA"/>
</dbReference>
<evidence type="ECO:0000313" key="2">
    <source>
        <dbReference type="EMBL" id="AET25231.1"/>
    </source>
</evidence>
<feature type="region of interest" description="Disordered" evidence="1">
    <location>
        <begin position="27"/>
        <end position="65"/>
    </location>
</feature>
<keyword evidence="2" id="KW-0614">Plasmid</keyword>
<reference evidence="2" key="3">
    <citation type="journal article" date="2011" name="Annu. Rev. Phytopathol.">
        <title>A successful bacterial coup d'etat: how Rhodococcus fascians redirects plant development.</title>
        <authorList>
            <person name="Stes E."/>
            <person name="Vandeputte O.M."/>
            <person name="El Jaziri M."/>
            <person name="Holsters M."/>
            <person name="Vereecke D."/>
        </authorList>
    </citation>
    <scope>NUCLEOTIDE SEQUENCE</scope>
    <source>
        <strain evidence="2">D188</strain>
        <plasmid evidence="2">pFiD188</plasmid>
    </source>
</reference>
<sequence length="199" mass="20938">MSLAGRRLIAVLLVVVAVVTIAWSCSSPATDEPESAPETTSAPTAPSLPEINTQPTETTAVPAPISSAATDAETAIRQALTTAFTWYPSTDTSSTDAFLRARRWFTDNLAAKLSTPATTERGPGAQWEQWKKEDAEITATVSIGCSGCPADTAERIYRVAEITQSAVTSDATVPVDSTTTVWVSAVPTAAGWSVDTLDF</sequence>
<gene>
    <name evidence="2" type="ORF">pFi_095</name>
</gene>
<feature type="compositionally biased region" description="Polar residues" evidence="1">
    <location>
        <begin position="37"/>
        <end position="59"/>
    </location>
</feature>
<dbReference type="KEGG" id="rfa:A3L23_04960"/>
<reference evidence="2" key="4">
    <citation type="submission" date="2011-06" db="EMBL/GenBank/DDBJ databases">
        <authorList>
            <person name="Vereecke D.M."/>
        </authorList>
    </citation>
    <scope>NUCLEOTIDE SEQUENCE</scope>
    <source>
        <strain evidence="2">D188</strain>
        <plasmid evidence="2">pFiD188</plasmid>
    </source>
</reference>
<dbReference type="AlphaFoldDB" id="G8JYW0"/>